<keyword evidence="5 7" id="KW-0378">Hydrolase</keyword>
<comment type="similarity">
    <text evidence="3 7">Belongs to the glycosyl hydrolase 43 family.</text>
</comment>
<dbReference type="Gene3D" id="2.115.10.20">
    <property type="entry name" value="Glycosyl hydrolase domain, family 43"/>
    <property type="match status" value="1"/>
</dbReference>
<evidence type="ECO:0000256" key="4">
    <source>
        <dbReference type="ARBA" id="ARBA00012586"/>
    </source>
</evidence>
<gene>
    <name evidence="11" type="ORF">B0T18DRAFT_333047</name>
</gene>
<organism evidence="11 12">
    <name type="scientific">Schizothecium vesticola</name>
    <dbReference type="NCBI Taxonomy" id="314040"/>
    <lineage>
        <taxon>Eukaryota</taxon>
        <taxon>Fungi</taxon>
        <taxon>Dikarya</taxon>
        <taxon>Ascomycota</taxon>
        <taxon>Pezizomycotina</taxon>
        <taxon>Sordariomycetes</taxon>
        <taxon>Sordariomycetidae</taxon>
        <taxon>Sordariales</taxon>
        <taxon>Schizotheciaceae</taxon>
        <taxon>Schizothecium</taxon>
    </lineage>
</organism>
<reference evidence="11" key="1">
    <citation type="submission" date="2023-06" db="EMBL/GenBank/DDBJ databases">
        <title>Genome-scale phylogeny and comparative genomics of the fungal order Sordariales.</title>
        <authorList>
            <consortium name="Lawrence Berkeley National Laboratory"/>
            <person name="Hensen N."/>
            <person name="Bonometti L."/>
            <person name="Westerberg I."/>
            <person name="Brannstrom I.O."/>
            <person name="Guillou S."/>
            <person name="Cros-Aarteil S."/>
            <person name="Calhoun S."/>
            <person name="Haridas S."/>
            <person name="Kuo A."/>
            <person name="Mondo S."/>
            <person name="Pangilinan J."/>
            <person name="Riley R."/>
            <person name="LaButti K."/>
            <person name="Andreopoulos B."/>
            <person name="Lipzen A."/>
            <person name="Chen C."/>
            <person name="Yanf M."/>
            <person name="Daum C."/>
            <person name="Ng V."/>
            <person name="Clum A."/>
            <person name="Steindorff A."/>
            <person name="Ohm R."/>
            <person name="Martin F."/>
            <person name="Silar P."/>
            <person name="Natvig D."/>
            <person name="Lalanne C."/>
            <person name="Gautier V."/>
            <person name="Ament-velasquez S.L."/>
            <person name="Kruys A."/>
            <person name="Hutchinson M.I."/>
            <person name="Powell A.J."/>
            <person name="Barry K."/>
            <person name="Miller A.N."/>
            <person name="Grigoriev I.V."/>
            <person name="Debuchy R."/>
            <person name="Gladieux P."/>
            <person name="Thoren M.H."/>
            <person name="Johannesson H."/>
        </authorList>
    </citation>
    <scope>NUCLEOTIDE SEQUENCE</scope>
    <source>
        <strain evidence="11">SMH3187-1</strain>
    </source>
</reference>
<evidence type="ECO:0000313" key="12">
    <source>
        <dbReference type="Proteomes" id="UP001172155"/>
    </source>
</evidence>
<comment type="caution">
    <text evidence="11">The sequence shown here is derived from an EMBL/GenBank/DDBJ whole genome shotgun (WGS) entry which is preliminary data.</text>
</comment>
<evidence type="ECO:0000256" key="3">
    <source>
        <dbReference type="ARBA" id="ARBA00009865"/>
    </source>
</evidence>
<dbReference type="InterPro" id="IPR006710">
    <property type="entry name" value="Glyco_hydro_43"/>
</dbReference>
<dbReference type="Proteomes" id="UP001172155">
    <property type="component" value="Unassembled WGS sequence"/>
</dbReference>
<dbReference type="PIRSF" id="PIRSF026534">
    <property type="entry name" value="Endo_alpha-L-arabinosidase"/>
    <property type="match status" value="1"/>
</dbReference>
<evidence type="ECO:0000256" key="10">
    <source>
        <dbReference type="SAM" id="SignalP"/>
    </source>
</evidence>
<dbReference type="EMBL" id="JAUKUD010000006">
    <property type="protein sequence ID" value="KAK0741515.1"/>
    <property type="molecule type" value="Genomic_DNA"/>
</dbReference>
<evidence type="ECO:0000256" key="9">
    <source>
        <dbReference type="PIRSR" id="PIRSR606710-2"/>
    </source>
</evidence>
<dbReference type="InterPro" id="IPR050727">
    <property type="entry name" value="GH43_arabinanases"/>
</dbReference>
<sequence>MFKLFLLTSLLFLLPIFHCYSLPEPCSGTCVNAHDPSIVIRPNGTYFRFSTGGKIAIHTAPDLRGPWTYKGAALPNGSKINLKGNQDLWAPDVSLVDNLYHLFYSVSTFGSQASAIGLARSPSMDAGTWTDLGAAGISSDATKRYNAIDPNLIYVNGTYHMSFGSFWDGIFQVEMNSPPTTAKSNVQPTQIVHNSAESAMEGPALFRYGEYYYLFFSKGQCCGLDRSRPAAGKEYRIMVCRSGVSTGGFVDKSGRACTNGGGTVVLESHGWVYGPGGQGVFQDPVHGPVVYYHYVDTRVGYADGQKRFGWNKLDFTTGWPAV</sequence>
<comment type="catalytic activity">
    <reaction evidence="1 7">
        <text>Endohydrolysis of (1-&gt;5)-alpha-arabinofuranosidic linkages in (1-&gt;5)-arabinans.</text>
        <dbReference type="EC" id="3.2.1.99"/>
    </reaction>
</comment>
<evidence type="ECO:0000256" key="1">
    <source>
        <dbReference type="ARBA" id="ARBA00000375"/>
    </source>
</evidence>
<dbReference type="SUPFAM" id="SSF75005">
    <property type="entry name" value="Arabinanase/levansucrase/invertase"/>
    <property type="match status" value="1"/>
</dbReference>
<keyword evidence="12" id="KW-1185">Reference proteome</keyword>
<dbReference type="CDD" id="cd18831">
    <property type="entry name" value="GH43_AnAbnA-like"/>
    <property type="match status" value="1"/>
</dbReference>
<dbReference type="InterPro" id="IPR023296">
    <property type="entry name" value="Glyco_hydro_beta-prop_sf"/>
</dbReference>
<dbReference type="GO" id="GO:0046558">
    <property type="term" value="F:arabinan endo-1,5-alpha-L-arabinosidase activity"/>
    <property type="evidence" value="ECO:0007669"/>
    <property type="project" value="UniProtKB-EC"/>
</dbReference>
<dbReference type="AlphaFoldDB" id="A0AA40ELK6"/>
<dbReference type="PANTHER" id="PTHR43301:SF3">
    <property type="entry name" value="ARABINAN ENDO-1,5-ALPHA-L-ARABINOSIDASE A-RELATED"/>
    <property type="match status" value="1"/>
</dbReference>
<evidence type="ECO:0000256" key="8">
    <source>
        <dbReference type="PIRSR" id="PIRSR606710-1"/>
    </source>
</evidence>
<evidence type="ECO:0000256" key="6">
    <source>
        <dbReference type="ARBA" id="ARBA00023295"/>
    </source>
</evidence>
<proteinExistence type="inferred from homology"/>
<feature type="active site" description="Proton donor" evidence="8">
    <location>
        <position position="201"/>
    </location>
</feature>
<dbReference type="EC" id="3.2.1.99" evidence="4 7"/>
<keyword evidence="10" id="KW-0732">Signal</keyword>
<evidence type="ECO:0000256" key="5">
    <source>
        <dbReference type="ARBA" id="ARBA00022801"/>
    </source>
</evidence>
<dbReference type="InterPro" id="IPR016840">
    <property type="entry name" value="Glyco_hydro_43_endo_a_Ara-ase"/>
</dbReference>
<evidence type="ECO:0000256" key="7">
    <source>
        <dbReference type="PIRNR" id="PIRNR026534"/>
    </source>
</evidence>
<comment type="pathway">
    <text evidence="2 7">Glycan metabolism; L-arabinan degradation.</text>
</comment>
<feature type="active site" description="Proton acceptor" evidence="8">
    <location>
        <position position="35"/>
    </location>
</feature>
<dbReference type="Pfam" id="PF04616">
    <property type="entry name" value="Glyco_hydro_43"/>
    <property type="match status" value="1"/>
</dbReference>
<evidence type="ECO:0000256" key="2">
    <source>
        <dbReference type="ARBA" id="ARBA00004834"/>
    </source>
</evidence>
<feature type="site" description="Important for catalytic activity, responsible for pKa modulation of the active site Glu and correct orientation of both the proton donor and substrate" evidence="9">
    <location>
        <position position="149"/>
    </location>
</feature>
<name>A0AA40ELK6_9PEZI</name>
<protein>
    <recommendedName>
        <fullName evidence="4 7">Arabinan endo-1,5-alpha-L-arabinosidase</fullName>
        <ecNumber evidence="4 7">3.2.1.99</ecNumber>
    </recommendedName>
</protein>
<feature type="chain" id="PRO_5041313713" description="Arabinan endo-1,5-alpha-L-arabinosidase" evidence="10">
    <location>
        <begin position="22"/>
        <end position="322"/>
    </location>
</feature>
<dbReference type="GO" id="GO:0005975">
    <property type="term" value="P:carbohydrate metabolic process"/>
    <property type="evidence" value="ECO:0007669"/>
    <property type="project" value="InterPro"/>
</dbReference>
<dbReference type="PANTHER" id="PTHR43301">
    <property type="entry name" value="ARABINAN ENDO-1,5-ALPHA-L-ARABINOSIDASE"/>
    <property type="match status" value="1"/>
</dbReference>
<accession>A0AA40ELK6</accession>
<feature type="signal peptide" evidence="10">
    <location>
        <begin position="1"/>
        <end position="21"/>
    </location>
</feature>
<keyword evidence="6 7" id="KW-0326">Glycosidase</keyword>
<evidence type="ECO:0000313" key="11">
    <source>
        <dbReference type="EMBL" id="KAK0741515.1"/>
    </source>
</evidence>